<dbReference type="VEuPathDB" id="PlasmoDB:PGSY75_0041900"/>
<feature type="compositionally biased region" description="Basic and acidic residues" evidence="1">
    <location>
        <begin position="61"/>
        <end position="76"/>
    </location>
</feature>
<dbReference type="Proteomes" id="UP000076004">
    <property type="component" value="Unassembled WGS sequence"/>
</dbReference>
<feature type="non-terminal residue" evidence="2">
    <location>
        <position position="141"/>
    </location>
</feature>
<comment type="caution">
    <text evidence="2">The sequence shown here is derived from an EMBL/GenBank/DDBJ whole genome shotgun (WGS) entry which is preliminary data.</text>
</comment>
<dbReference type="AlphaFoldDB" id="A0A151L265"/>
<proteinExistence type="predicted"/>
<dbReference type="EMBL" id="LVLB01000417">
    <property type="protein sequence ID" value="KYN92957.1"/>
    <property type="molecule type" value="Genomic_DNA"/>
</dbReference>
<organism evidence="2 3">
    <name type="scientific">Plasmodium gaboni</name>
    <dbReference type="NCBI Taxonomy" id="647221"/>
    <lineage>
        <taxon>Eukaryota</taxon>
        <taxon>Sar</taxon>
        <taxon>Alveolata</taxon>
        <taxon>Apicomplexa</taxon>
        <taxon>Aconoidasida</taxon>
        <taxon>Haemosporida</taxon>
        <taxon>Plasmodiidae</taxon>
        <taxon>Plasmodium</taxon>
        <taxon>Plasmodium (Laverania)</taxon>
    </lineage>
</organism>
<accession>A0A151L265</accession>
<name>A0A151L265_9APIC</name>
<dbReference type="RefSeq" id="XP_018638683.1">
    <property type="nucleotide sequence ID" value="XM_018783535.1"/>
</dbReference>
<feature type="compositionally biased region" description="Basic and acidic residues" evidence="1">
    <location>
        <begin position="101"/>
        <end position="115"/>
    </location>
</feature>
<sequence>CQKQTKFCNTTSDNDNAFRDKPSDYTKACDCTPPKKPISIPCTDNKILDAATYKQHQAKAQMEKNTVDKGGTESKLKGNINNAQFKGGKKGKDVEDGNICKLEKDKHTNDWRDYSDTDNSSGKYHQGPCSGKGKDRFVIGE</sequence>
<gene>
    <name evidence="2" type="ORF">PGSY75_0041900</name>
</gene>
<feature type="compositionally biased region" description="Basic and acidic residues" evidence="1">
    <location>
        <begin position="132"/>
        <end position="141"/>
    </location>
</feature>
<dbReference type="KEGG" id="pgab:PGSY75_0041900"/>
<protein>
    <submittedName>
        <fullName evidence="2">Putative EMP1-like protein</fullName>
    </submittedName>
</protein>
<dbReference type="GeneID" id="29774148"/>
<reference evidence="2 3" key="1">
    <citation type="journal article" date="2016" name="Nat. Commun.">
        <title>Genomes of cryptic chimpanzee Plasmodium species reveal key evolutionary events leading to human malaria.</title>
        <authorList>
            <person name="Sundararaman S.A."/>
            <person name="Plenderleith L.J."/>
            <person name="Liu W."/>
            <person name="Loy D.E."/>
            <person name="Learn G.H."/>
            <person name="Li Y."/>
            <person name="Shaw K.S."/>
            <person name="Ayouba A."/>
            <person name="Peeters M."/>
            <person name="Speede S."/>
            <person name="Shaw G.M."/>
            <person name="Bushman F.D."/>
            <person name="Brisson D."/>
            <person name="Rayner J.C."/>
            <person name="Sharp P.M."/>
            <person name="Hahn B.H."/>
        </authorList>
    </citation>
    <scope>NUCLEOTIDE SEQUENCE [LARGE SCALE GENOMIC DNA]</scope>
    <source>
        <strain evidence="2 3">SY75</strain>
    </source>
</reference>
<feature type="region of interest" description="Disordered" evidence="1">
    <location>
        <begin position="57"/>
        <end position="141"/>
    </location>
</feature>
<evidence type="ECO:0000313" key="3">
    <source>
        <dbReference type="Proteomes" id="UP000076004"/>
    </source>
</evidence>
<evidence type="ECO:0000313" key="2">
    <source>
        <dbReference type="EMBL" id="KYN92957.1"/>
    </source>
</evidence>
<feature type="non-terminal residue" evidence="2">
    <location>
        <position position="1"/>
    </location>
</feature>
<evidence type="ECO:0000256" key="1">
    <source>
        <dbReference type="SAM" id="MobiDB-lite"/>
    </source>
</evidence>